<evidence type="ECO:0000256" key="5">
    <source>
        <dbReference type="ARBA" id="ARBA00023133"/>
    </source>
</evidence>
<dbReference type="Pfam" id="PF00762">
    <property type="entry name" value="Ferrochelatase"/>
    <property type="match status" value="1"/>
</dbReference>
<keyword evidence="3 9" id="KW-0479">Metal-binding</keyword>
<keyword evidence="5 9" id="KW-0350">Heme biosynthesis</keyword>
<keyword evidence="4 9" id="KW-0408">Iron</keyword>
<dbReference type="UniPathway" id="UPA00252">
    <property type="reaction ID" value="UER00325"/>
</dbReference>
<feature type="binding site" evidence="9">
    <location>
        <position position="309"/>
    </location>
    <ligand>
        <name>Fe(2+)</name>
        <dbReference type="ChEBI" id="CHEBI:29033"/>
    </ligand>
</feature>
<name>A0A1C3JYQ8_9BURK</name>
<comment type="catalytic activity">
    <reaction evidence="8">
        <text>Fe-coproporphyrin III + 2 H(+) = coproporphyrin III + Fe(2+)</text>
        <dbReference type="Rhea" id="RHEA:49572"/>
        <dbReference type="ChEBI" id="CHEBI:15378"/>
        <dbReference type="ChEBI" id="CHEBI:29033"/>
        <dbReference type="ChEBI" id="CHEBI:68438"/>
        <dbReference type="ChEBI" id="CHEBI:131725"/>
        <dbReference type="EC" id="4.99.1.9"/>
    </reaction>
    <physiologicalReaction direction="right-to-left" evidence="8">
        <dbReference type="Rhea" id="RHEA:49574"/>
    </physiologicalReaction>
</comment>
<comment type="pathway">
    <text evidence="9 10">Porphyrin-containing compound metabolism; protoheme biosynthesis; protoheme from protoporphyrin-IX: step 1/1.</text>
</comment>
<organism evidence="11 13">
    <name type="scientific">Orrella dioscoreae</name>
    <dbReference type="NCBI Taxonomy" id="1851544"/>
    <lineage>
        <taxon>Bacteria</taxon>
        <taxon>Pseudomonadati</taxon>
        <taxon>Pseudomonadota</taxon>
        <taxon>Betaproteobacteria</taxon>
        <taxon>Burkholderiales</taxon>
        <taxon>Alcaligenaceae</taxon>
        <taxon>Orrella</taxon>
    </lineage>
</organism>
<reference evidence="12 13" key="2">
    <citation type="submission" date="2017-08" db="EMBL/GenBank/DDBJ databases">
        <authorList>
            <person name="de Groot N.N."/>
        </authorList>
    </citation>
    <scope>NUCLEOTIDE SEQUENCE [LARGE SCALE GENOMIC DNA]</scope>
    <source>
        <strain evidence="12">Orrdi1</strain>
    </source>
</reference>
<dbReference type="GO" id="GO:0006783">
    <property type="term" value="P:heme biosynthetic process"/>
    <property type="evidence" value="ECO:0007669"/>
    <property type="project" value="UniProtKB-UniRule"/>
</dbReference>
<dbReference type="NCBIfam" id="TIGR00109">
    <property type="entry name" value="hemH"/>
    <property type="match status" value="1"/>
</dbReference>
<evidence type="ECO:0000313" key="13">
    <source>
        <dbReference type="Proteomes" id="UP000078558"/>
    </source>
</evidence>
<evidence type="ECO:0000256" key="10">
    <source>
        <dbReference type="RuleBase" id="RU000607"/>
    </source>
</evidence>
<comment type="function">
    <text evidence="9 10">Catalyzes the ferrous insertion into protoporphyrin IX.</text>
</comment>
<evidence type="ECO:0000256" key="1">
    <source>
        <dbReference type="ARBA" id="ARBA00007718"/>
    </source>
</evidence>
<dbReference type="OrthoDB" id="9809741at2"/>
<comment type="similarity">
    <text evidence="1 9 10">Belongs to the ferrochelatase family.</text>
</comment>
<evidence type="ECO:0000256" key="4">
    <source>
        <dbReference type="ARBA" id="ARBA00023004"/>
    </source>
</evidence>
<sequence length="365" mass="41156">MFLRNFKYLWPERFLPEPAWADPFDTDPPLTPDGPLGVLLVNLGTPDEPTAPAIRRYLAEFLSDPRVIEIPRYLWLPILHGMVLRRRPARLAPRYADIWMEGGSPLLVYTQRQAAAVQDVLRGRGLSVRVEAAMRYGNPSIADTIAALRREGCDRFLTVPLYPQYSASTTATVIDQVGRVAATLRNQPELRFLKRFHVDPGYIGALAHSIQSYWDANGRAQKLLMSFHGLPRYSIELGDPYYRDCLQTARALRERLGLREDEVEVSFQSRFGAARWLEPYTEPTLKELARLGVTEVDVVCPGFTADCIETLEEIAQEGRDAFLEAGGKRLRYLPALNDDPAWITALSDMVQTQLQGWPGSASRAL</sequence>
<comment type="subcellular location">
    <subcellularLocation>
        <location evidence="9 10">Cytoplasm</location>
    </subcellularLocation>
</comment>
<dbReference type="InterPro" id="IPR001015">
    <property type="entry name" value="Ferrochelatase"/>
</dbReference>
<evidence type="ECO:0000256" key="6">
    <source>
        <dbReference type="ARBA" id="ARBA00023239"/>
    </source>
</evidence>
<dbReference type="FunFam" id="3.40.50.1400:FF:000002">
    <property type="entry name" value="Ferrochelatase"/>
    <property type="match status" value="1"/>
</dbReference>
<dbReference type="Proteomes" id="UP000078558">
    <property type="component" value="Chromosome I"/>
</dbReference>
<keyword evidence="7 9" id="KW-0627">Porphyrin biosynthesis</keyword>
<dbReference type="CDD" id="cd03411">
    <property type="entry name" value="Ferrochelatase_N"/>
    <property type="match status" value="1"/>
</dbReference>
<dbReference type="EMBL" id="FLRC01000008">
    <property type="protein sequence ID" value="SBT24386.1"/>
    <property type="molecule type" value="Genomic_DNA"/>
</dbReference>
<comment type="catalytic activity">
    <reaction evidence="9 10">
        <text>heme b + 2 H(+) = protoporphyrin IX + Fe(2+)</text>
        <dbReference type="Rhea" id="RHEA:22584"/>
        <dbReference type="ChEBI" id="CHEBI:15378"/>
        <dbReference type="ChEBI" id="CHEBI:29033"/>
        <dbReference type="ChEBI" id="CHEBI:57306"/>
        <dbReference type="ChEBI" id="CHEBI:60344"/>
        <dbReference type="EC" id="4.98.1.1"/>
    </reaction>
</comment>
<dbReference type="PANTHER" id="PTHR11108:SF1">
    <property type="entry name" value="FERROCHELATASE, MITOCHONDRIAL"/>
    <property type="match status" value="1"/>
</dbReference>
<evidence type="ECO:0000313" key="12">
    <source>
        <dbReference type="EMBL" id="SOE47925.1"/>
    </source>
</evidence>
<reference evidence="11 13" key="1">
    <citation type="submission" date="2016-06" db="EMBL/GenBank/DDBJ databases">
        <authorList>
            <person name="Kjaerup R.B."/>
            <person name="Dalgaard T.S."/>
            <person name="Juul-Madsen H.R."/>
        </authorList>
    </citation>
    <scope>NUCLEOTIDE SEQUENCE [LARGE SCALE GENOMIC DNA]</scope>
    <source>
        <strain evidence="11">Orrdi1</strain>
    </source>
</reference>
<dbReference type="GO" id="GO:0004325">
    <property type="term" value="F:ferrochelatase activity"/>
    <property type="evidence" value="ECO:0007669"/>
    <property type="project" value="UniProtKB-UniRule"/>
</dbReference>
<dbReference type="AlphaFoldDB" id="A0A1C3JYQ8"/>
<dbReference type="PANTHER" id="PTHR11108">
    <property type="entry name" value="FERROCHELATASE"/>
    <property type="match status" value="1"/>
</dbReference>
<dbReference type="Gene3D" id="3.40.50.1400">
    <property type="match status" value="2"/>
</dbReference>
<keyword evidence="6 9" id="KW-0456">Lyase</keyword>
<protein>
    <recommendedName>
        <fullName evidence="9 10">Ferrochelatase</fullName>
        <ecNumber evidence="9 10">4.98.1.1</ecNumber>
    </recommendedName>
    <alternativeName>
        <fullName evidence="9">Heme synthase</fullName>
    </alternativeName>
    <alternativeName>
        <fullName evidence="9">Protoheme ferro-lyase</fullName>
    </alternativeName>
</protein>
<evidence type="ECO:0000313" key="11">
    <source>
        <dbReference type="EMBL" id="SBT24386.1"/>
    </source>
</evidence>
<dbReference type="KEGG" id="odi:ODI_R1124"/>
<dbReference type="CDD" id="cd00419">
    <property type="entry name" value="Ferrochelatase_C"/>
    <property type="match status" value="1"/>
</dbReference>
<gene>
    <name evidence="9" type="primary">hemH</name>
    <name evidence="11" type="ORF">ODI_02546</name>
    <name evidence="12" type="ORF">ODI_R1124</name>
</gene>
<evidence type="ECO:0000256" key="3">
    <source>
        <dbReference type="ARBA" id="ARBA00022723"/>
    </source>
</evidence>
<dbReference type="PROSITE" id="PS00534">
    <property type="entry name" value="FERROCHELATASE"/>
    <property type="match status" value="1"/>
</dbReference>
<dbReference type="STRING" id="1851544.ODI_02546"/>
<dbReference type="EMBL" id="LT907988">
    <property type="protein sequence ID" value="SOE47925.1"/>
    <property type="molecule type" value="Genomic_DNA"/>
</dbReference>
<dbReference type="HAMAP" id="MF_00323">
    <property type="entry name" value="Ferrochelatase"/>
    <property type="match status" value="1"/>
</dbReference>
<keyword evidence="2 9" id="KW-0963">Cytoplasm</keyword>
<dbReference type="EC" id="4.98.1.1" evidence="9 10"/>
<feature type="binding site" evidence="9">
    <location>
        <position position="228"/>
    </location>
    <ligand>
        <name>Fe(2+)</name>
        <dbReference type="ChEBI" id="CHEBI:29033"/>
    </ligand>
</feature>
<dbReference type="SUPFAM" id="SSF53800">
    <property type="entry name" value="Chelatase"/>
    <property type="match status" value="1"/>
</dbReference>
<dbReference type="GO" id="GO:0046872">
    <property type="term" value="F:metal ion binding"/>
    <property type="evidence" value="ECO:0007669"/>
    <property type="project" value="UniProtKB-KW"/>
</dbReference>
<dbReference type="InterPro" id="IPR033644">
    <property type="entry name" value="Ferrochelatase_C"/>
</dbReference>
<dbReference type="InterPro" id="IPR033659">
    <property type="entry name" value="Ferrochelatase_N"/>
</dbReference>
<evidence type="ECO:0000256" key="9">
    <source>
        <dbReference type="HAMAP-Rule" id="MF_00323"/>
    </source>
</evidence>
<keyword evidence="13" id="KW-1185">Reference proteome</keyword>
<evidence type="ECO:0000256" key="7">
    <source>
        <dbReference type="ARBA" id="ARBA00023244"/>
    </source>
</evidence>
<dbReference type="GO" id="GO:0005737">
    <property type="term" value="C:cytoplasm"/>
    <property type="evidence" value="ECO:0007669"/>
    <property type="project" value="UniProtKB-SubCell"/>
</dbReference>
<evidence type="ECO:0000256" key="8">
    <source>
        <dbReference type="ARBA" id="ARBA00024536"/>
    </source>
</evidence>
<accession>A0A1C3JYQ8</accession>
<dbReference type="RefSeq" id="WP_067750463.1">
    <property type="nucleotide sequence ID" value="NZ_LT907988.1"/>
</dbReference>
<evidence type="ECO:0000256" key="2">
    <source>
        <dbReference type="ARBA" id="ARBA00022490"/>
    </source>
</evidence>
<proteinExistence type="inferred from homology"/>
<dbReference type="InterPro" id="IPR019772">
    <property type="entry name" value="Ferrochelatase_AS"/>
</dbReference>